<dbReference type="EMBL" id="BTCL01000016">
    <property type="protein sequence ID" value="GMK47019.1"/>
    <property type="molecule type" value="Genomic_DNA"/>
</dbReference>
<evidence type="ECO:0000313" key="2">
    <source>
        <dbReference type="Proteomes" id="UP001285921"/>
    </source>
</evidence>
<comment type="caution">
    <text evidence="1">The sequence shown here is derived from an EMBL/GenBank/DDBJ whole genome shotgun (WGS) entry which is preliminary data.</text>
</comment>
<keyword evidence="2" id="KW-1185">Reference proteome</keyword>
<dbReference type="Proteomes" id="UP001285921">
    <property type="component" value="Unassembled WGS sequence"/>
</dbReference>
<protein>
    <submittedName>
        <fullName evidence="1">Uncharacterized protein</fullName>
    </submittedName>
</protein>
<name>A0ABQ6NQG2_9BACL</name>
<proteinExistence type="predicted"/>
<organism evidence="1 2">
    <name type="scientific">Paenibacillus glycanilyticus</name>
    <dbReference type="NCBI Taxonomy" id="126569"/>
    <lineage>
        <taxon>Bacteria</taxon>
        <taxon>Bacillati</taxon>
        <taxon>Bacillota</taxon>
        <taxon>Bacilli</taxon>
        <taxon>Bacillales</taxon>
        <taxon>Paenibacillaceae</taxon>
        <taxon>Paenibacillus</taxon>
    </lineage>
</organism>
<sequence>MKRKLKKIKYFGERIDSSYNELEYFDAQVNKKAGFLPPKLKKKKV</sequence>
<gene>
    <name evidence="1" type="ORF">PghCCS26_41480</name>
</gene>
<reference evidence="1 2" key="1">
    <citation type="submission" date="2023-05" db="EMBL/GenBank/DDBJ databases">
        <title>Draft genome of Paenibacillus sp. CCS26.</title>
        <authorList>
            <person name="Akita H."/>
            <person name="Shinto Y."/>
            <person name="Kimura Z."/>
        </authorList>
    </citation>
    <scope>NUCLEOTIDE SEQUENCE [LARGE SCALE GENOMIC DNA]</scope>
    <source>
        <strain evidence="1 2">CCS26</strain>
    </source>
</reference>
<evidence type="ECO:0000313" key="1">
    <source>
        <dbReference type="EMBL" id="GMK47019.1"/>
    </source>
</evidence>
<accession>A0ABQ6NQG2</accession>